<dbReference type="GeneID" id="93094556"/>
<dbReference type="PROSITE" id="PS00517">
    <property type="entry name" value="RNASE_3_1"/>
    <property type="match status" value="1"/>
</dbReference>
<dbReference type="Pfam" id="PF00035">
    <property type="entry name" value="dsrm"/>
    <property type="match status" value="1"/>
</dbReference>
<dbReference type="Proteomes" id="UP000029082">
    <property type="component" value="Unassembled WGS sequence"/>
</dbReference>
<dbReference type="NCBIfam" id="TIGR02191">
    <property type="entry name" value="RNaseIII"/>
    <property type="match status" value="1"/>
</dbReference>
<dbReference type="OrthoDB" id="9805026at2"/>
<keyword evidence="14" id="KW-1185">Reference proteome</keyword>
<evidence type="ECO:0000256" key="9">
    <source>
        <dbReference type="HAMAP-Rule" id="MF_00104"/>
    </source>
</evidence>
<accession>A0A087C4W0</accession>
<dbReference type="GO" id="GO:0006397">
    <property type="term" value="P:mRNA processing"/>
    <property type="evidence" value="ECO:0007669"/>
    <property type="project" value="UniProtKB-UniRule"/>
</dbReference>
<feature type="active site" evidence="9">
    <location>
        <position position="161"/>
    </location>
</feature>
<evidence type="ECO:0000256" key="4">
    <source>
        <dbReference type="ARBA" id="ARBA00022664"/>
    </source>
</evidence>
<evidence type="ECO:0000256" key="5">
    <source>
        <dbReference type="ARBA" id="ARBA00022722"/>
    </source>
</evidence>
<feature type="compositionally biased region" description="Basic residues" evidence="10">
    <location>
        <begin position="273"/>
        <end position="290"/>
    </location>
</feature>
<dbReference type="PANTHER" id="PTHR11207:SF0">
    <property type="entry name" value="RIBONUCLEASE 3"/>
    <property type="match status" value="1"/>
</dbReference>
<comment type="subcellular location">
    <subcellularLocation>
        <location evidence="9">Cytoplasm</location>
    </subcellularLocation>
</comment>
<keyword evidence="9" id="KW-0699">rRNA-binding</keyword>
<evidence type="ECO:0000256" key="10">
    <source>
        <dbReference type="SAM" id="MobiDB-lite"/>
    </source>
</evidence>
<keyword evidence="4 9" id="KW-0507">mRNA processing</keyword>
<dbReference type="CDD" id="cd00593">
    <property type="entry name" value="RIBOc"/>
    <property type="match status" value="1"/>
</dbReference>
<dbReference type="SUPFAM" id="SSF69065">
    <property type="entry name" value="RNase III domain-like"/>
    <property type="match status" value="1"/>
</dbReference>
<dbReference type="Gene3D" id="3.30.160.20">
    <property type="match status" value="1"/>
</dbReference>
<comment type="similarity">
    <text evidence="2">Belongs to the ribonuclease III family.</text>
</comment>
<evidence type="ECO:0000256" key="3">
    <source>
        <dbReference type="ARBA" id="ARBA00022552"/>
    </source>
</evidence>
<dbReference type="Gene3D" id="1.10.1520.10">
    <property type="entry name" value="Ribonuclease III domain"/>
    <property type="match status" value="1"/>
</dbReference>
<evidence type="ECO:0000256" key="2">
    <source>
        <dbReference type="ARBA" id="ARBA00010183"/>
    </source>
</evidence>
<keyword evidence="6 9" id="KW-0255">Endonuclease</keyword>
<comment type="catalytic activity">
    <reaction evidence="1 9">
        <text>Endonucleolytic cleavage to 5'-phosphomonoester.</text>
        <dbReference type="EC" id="3.1.26.3"/>
    </reaction>
</comment>
<evidence type="ECO:0000256" key="7">
    <source>
        <dbReference type="ARBA" id="ARBA00022801"/>
    </source>
</evidence>
<proteinExistence type="inferred from homology"/>
<keyword evidence="9" id="KW-0460">Magnesium</keyword>
<feature type="binding site" evidence="9">
    <location>
        <position position="161"/>
    </location>
    <ligand>
        <name>Mg(2+)</name>
        <dbReference type="ChEBI" id="CHEBI:18420"/>
    </ligand>
</feature>
<organism evidence="13 14">
    <name type="scientific">Bifidobacterium mongoliense DSM 21395</name>
    <dbReference type="NCBI Taxonomy" id="1437603"/>
    <lineage>
        <taxon>Bacteria</taxon>
        <taxon>Bacillati</taxon>
        <taxon>Actinomycetota</taxon>
        <taxon>Actinomycetes</taxon>
        <taxon>Bifidobacteriales</taxon>
        <taxon>Bifidobacteriaceae</taxon>
        <taxon>Bifidobacterium</taxon>
    </lineage>
</organism>
<feature type="region of interest" description="Disordered" evidence="10">
    <location>
        <begin position="1"/>
        <end position="48"/>
    </location>
</feature>
<dbReference type="GO" id="GO:0005737">
    <property type="term" value="C:cytoplasm"/>
    <property type="evidence" value="ECO:0007669"/>
    <property type="project" value="UniProtKB-SubCell"/>
</dbReference>
<dbReference type="EMBL" id="JGZE01000004">
    <property type="protein sequence ID" value="KFI78310.1"/>
    <property type="molecule type" value="Genomic_DNA"/>
</dbReference>
<dbReference type="CDD" id="cd10845">
    <property type="entry name" value="DSRM_RNAse_III_family"/>
    <property type="match status" value="1"/>
</dbReference>
<dbReference type="GO" id="GO:0004525">
    <property type="term" value="F:ribonuclease III activity"/>
    <property type="evidence" value="ECO:0007669"/>
    <property type="project" value="UniProtKB-UniRule"/>
</dbReference>
<dbReference type="EC" id="3.1.26.3" evidence="9"/>
<dbReference type="GO" id="GO:0003725">
    <property type="term" value="F:double-stranded RNA binding"/>
    <property type="evidence" value="ECO:0007669"/>
    <property type="project" value="TreeGrafter"/>
</dbReference>
<evidence type="ECO:0000256" key="8">
    <source>
        <dbReference type="ARBA" id="ARBA00022884"/>
    </source>
</evidence>
<gene>
    <name evidence="9" type="primary">rnc</name>
    <name evidence="13" type="ORF">BMON_1575</name>
</gene>
<feature type="domain" description="RNase III" evidence="12">
    <location>
        <begin position="41"/>
        <end position="172"/>
    </location>
</feature>
<keyword evidence="8 9" id="KW-0694">RNA-binding</keyword>
<dbReference type="GO" id="GO:0046872">
    <property type="term" value="F:metal ion binding"/>
    <property type="evidence" value="ECO:0007669"/>
    <property type="project" value="UniProtKB-KW"/>
</dbReference>
<name>A0A087C4W0_9BIFI</name>
<feature type="compositionally biased region" description="Basic and acidic residues" evidence="10">
    <location>
        <begin position="20"/>
        <end position="33"/>
    </location>
</feature>
<dbReference type="PANTHER" id="PTHR11207">
    <property type="entry name" value="RIBONUCLEASE III"/>
    <property type="match status" value="1"/>
</dbReference>
<keyword evidence="9" id="KW-0479">Metal-binding</keyword>
<evidence type="ECO:0000259" key="11">
    <source>
        <dbReference type="PROSITE" id="PS50137"/>
    </source>
</evidence>
<dbReference type="eggNOG" id="COG0571">
    <property type="taxonomic scope" value="Bacteria"/>
</dbReference>
<dbReference type="InterPro" id="IPR000999">
    <property type="entry name" value="RNase_III_dom"/>
</dbReference>
<keyword evidence="5 9" id="KW-0540">Nuclease</keyword>
<dbReference type="PROSITE" id="PS50137">
    <property type="entry name" value="DS_RBD"/>
    <property type="match status" value="1"/>
</dbReference>
<dbReference type="SUPFAM" id="SSF54768">
    <property type="entry name" value="dsRNA-binding domain-like"/>
    <property type="match status" value="1"/>
</dbReference>
<dbReference type="HAMAP" id="MF_00104">
    <property type="entry name" value="RNase_III"/>
    <property type="match status" value="1"/>
</dbReference>
<comment type="subunit">
    <text evidence="9">Homodimer.</text>
</comment>
<feature type="domain" description="DRBM" evidence="11">
    <location>
        <begin position="199"/>
        <end position="269"/>
    </location>
</feature>
<keyword evidence="9" id="KW-0963">Cytoplasm</keyword>
<reference evidence="13 14" key="1">
    <citation type="submission" date="2014-03" db="EMBL/GenBank/DDBJ databases">
        <title>Genomics of Bifidobacteria.</title>
        <authorList>
            <person name="Ventura M."/>
            <person name="Milani C."/>
            <person name="Lugli G.A."/>
        </authorList>
    </citation>
    <scope>NUCLEOTIDE SEQUENCE [LARGE SCALE GENOMIC DNA]</scope>
    <source>
        <strain evidence="13 14">DSM 21395</strain>
    </source>
</reference>
<keyword evidence="9" id="KW-0819">tRNA processing</keyword>
<feature type="compositionally biased region" description="Basic and acidic residues" evidence="10">
    <location>
        <begin position="1"/>
        <end position="10"/>
    </location>
</feature>
<evidence type="ECO:0000259" key="12">
    <source>
        <dbReference type="PROSITE" id="PS50142"/>
    </source>
</evidence>
<dbReference type="STRING" id="1437603.GCA_000771525_01517"/>
<dbReference type="GO" id="GO:0006364">
    <property type="term" value="P:rRNA processing"/>
    <property type="evidence" value="ECO:0007669"/>
    <property type="project" value="UniProtKB-UniRule"/>
</dbReference>
<dbReference type="SMART" id="SM00358">
    <property type="entry name" value="DSRM"/>
    <property type="match status" value="1"/>
</dbReference>
<feature type="binding site" evidence="9">
    <location>
        <position position="158"/>
    </location>
    <ligand>
        <name>Mg(2+)</name>
        <dbReference type="ChEBI" id="CHEBI:18420"/>
    </ligand>
</feature>
<dbReference type="InterPro" id="IPR011907">
    <property type="entry name" value="RNase_III"/>
</dbReference>
<evidence type="ECO:0000256" key="1">
    <source>
        <dbReference type="ARBA" id="ARBA00000109"/>
    </source>
</evidence>
<dbReference type="InterPro" id="IPR036389">
    <property type="entry name" value="RNase_III_sf"/>
</dbReference>
<dbReference type="GO" id="GO:0008033">
    <property type="term" value="P:tRNA processing"/>
    <property type="evidence" value="ECO:0007669"/>
    <property type="project" value="UniProtKB-KW"/>
</dbReference>
<dbReference type="PROSITE" id="PS50142">
    <property type="entry name" value="RNASE_3_2"/>
    <property type="match status" value="1"/>
</dbReference>
<sequence>MDNEHSEHSDTASNQAAQASRHEDDRHEADRTATRSAQQPVKEPSEELLGRLGTTLSPDLLVEALTHRSFSHEHPGALNYERLEFLGDAVLELVATETLYRIHPDMNEGQLAKMRAKAVSEEALSAIARDVLQVGPYILLGNGEAETGGAEKSSILCDIVESLIGATFIEHGIDEARKVVHHLVDDTLDEVSHEGPALDWKTSLTVKAHGMGLQDPEYRMGVDGPEFAQMFTARAVLPDTDEVLGTASGTSKRKAQLAAASLAWKTLDARDHTKAKHGKTDRRRHGSAHR</sequence>
<feature type="active site" evidence="9">
    <location>
        <position position="88"/>
    </location>
</feature>
<dbReference type="GO" id="GO:0010468">
    <property type="term" value="P:regulation of gene expression"/>
    <property type="evidence" value="ECO:0007669"/>
    <property type="project" value="TreeGrafter"/>
</dbReference>
<dbReference type="FunFam" id="1.10.1520.10:FF:000001">
    <property type="entry name" value="Ribonuclease 3"/>
    <property type="match status" value="1"/>
</dbReference>
<protein>
    <recommendedName>
        <fullName evidence="9">Ribonuclease 3</fullName>
        <ecNumber evidence="9">3.1.26.3</ecNumber>
    </recommendedName>
    <alternativeName>
        <fullName evidence="9">Ribonuclease III</fullName>
        <shortName evidence="9">RNase III</shortName>
    </alternativeName>
</protein>
<dbReference type="GO" id="GO:0019843">
    <property type="term" value="F:rRNA binding"/>
    <property type="evidence" value="ECO:0007669"/>
    <property type="project" value="UniProtKB-KW"/>
</dbReference>
<evidence type="ECO:0000313" key="13">
    <source>
        <dbReference type="EMBL" id="KFI78310.1"/>
    </source>
</evidence>
<dbReference type="InterPro" id="IPR014720">
    <property type="entry name" value="dsRBD_dom"/>
</dbReference>
<keyword evidence="3 9" id="KW-0698">rRNA processing</keyword>
<comment type="caution">
    <text evidence="13">The sequence shown here is derived from an EMBL/GenBank/DDBJ whole genome shotgun (WGS) entry which is preliminary data.</text>
</comment>
<dbReference type="Pfam" id="PF14622">
    <property type="entry name" value="Ribonucleas_3_3"/>
    <property type="match status" value="1"/>
</dbReference>
<feature type="binding site" evidence="9">
    <location>
        <position position="84"/>
    </location>
    <ligand>
        <name>Mg(2+)</name>
        <dbReference type="ChEBI" id="CHEBI:18420"/>
    </ligand>
</feature>
<dbReference type="AlphaFoldDB" id="A0A087C4W0"/>
<comment type="function">
    <text evidence="9">Digests double-stranded RNA. Involved in the processing of primary rRNA transcript to yield the immediate precursors to the large and small rRNAs (23S and 16S). Processes some mRNAs, and tRNAs when they are encoded in the rRNA operon. Processes pre-crRNA and tracrRNA of type II CRISPR loci if present in the organism.</text>
</comment>
<comment type="cofactor">
    <cofactor evidence="9">
        <name>Mg(2+)</name>
        <dbReference type="ChEBI" id="CHEBI:18420"/>
    </cofactor>
</comment>
<keyword evidence="7 9" id="KW-0378">Hydrolase</keyword>
<evidence type="ECO:0000313" key="14">
    <source>
        <dbReference type="Proteomes" id="UP000029082"/>
    </source>
</evidence>
<dbReference type="SMART" id="SM00535">
    <property type="entry name" value="RIBOc"/>
    <property type="match status" value="1"/>
</dbReference>
<feature type="region of interest" description="Disordered" evidence="10">
    <location>
        <begin position="268"/>
        <end position="290"/>
    </location>
</feature>
<evidence type="ECO:0000256" key="6">
    <source>
        <dbReference type="ARBA" id="ARBA00022759"/>
    </source>
</evidence>
<dbReference type="RefSeq" id="WP_081882824.1">
    <property type="nucleotide sequence ID" value="NZ_JDUO01000005.1"/>
</dbReference>